<reference evidence="2 3" key="1">
    <citation type="journal article" date="2020" name="ISME J.">
        <title>Comparative genomics reveals insights into cyanobacterial evolution and habitat adaptation.</title>
        <authorList>
            <person name="Chen M.Y."/>
            <person name="Teng W.K."/>
            <person name="Zhao L."/>
            <person name="Hu C.X."/>
            <person name="Zhou Y.K."/>
            <person name="Han B.P."/>
            <person name="Song L.R."/>
            <person name="Shu W.S."/>
        </authorList>
    </citation>
    <scope>NUCLEOTIDE SEQUENCE [LARGE SCALE GENOMIC DNA]</scope>
    <source>
        <strain evidence="2 3">FACHB-1050</strain>
    </source>
</reference>
<evidence type="ECO:0000313" key="3">
    <source>
        <dbReference type="Proteomes" id="UP000618445"/>
    </source>
</evidence>
<proteinExistence type="predicted"/>
<keyword evidence="1" id="KW-0812">Transmembrane</keyword>
<accession>A0ABR8C8Q1</accession>
<organism evidence="2 3">
    <name type="scientific">Phormidium tenue FACHB-1050</name>
    <dbReference type="NCBI Taxonomy" id="2692857"/>
    <lineage>
        <taxon>Bacteria</taxon>
        <taxon>Bacillati</taxon>
        <taxon>Cyanobacteriota</taxon>
        <taxon>Cyanophyceae</taxon>
        <taxon>Oscillatoriophycideae</taxon>
        <taxon>Oscillatoriales</taxon>
        <taxon>Oscillatoriaceae</taxon>
        <taxon>Phormidium</taxon>
    </lineage>
</organism>
<evidence type="ECO:0000313" key="2">
    <source>
        <dbReference type="EMBL" id="MBD2315932.1"/>
    </source>
</evidence>
<keyword evidence="1" id="KW-1133">Transmembrane helix</keyword>
<gene>
    <name evidence="2" type="ORF">H6G05_03595</name>
</gene>
<dbReference type="EMBL" id="JACJQY010000003">
    <property type="protein sequence ID" value="MBD2315932.1"/>
    <property type="molecule type" value="Genomic_DNA"/>
</dbReference>
<name>A0ABR8C8Q1_9CYAN</name>
<dbReference type="Proteomes" id="UP000618445">
    <property type="component" value="Unassembled WGS sequence"/>
</dbReference>
<keyword evidence="3" id="KW-1185">Reference proteome</keyword>
<protein>
    <submittedName>
        <fullName evidence="2">Uncharacterized protein</fullName>
    </submittedName>
</protein>
<feature type="transmembrane region" description="Helical" evidence="1">
    <location>
        <begin position="58"/>
        <end position="79"/>
    </location>
</feature>
<dbReference type="RefSeq" id="WP_190576364.1">
    <property type="nucleotide sequence ID" value="NZ_CAWPQU010000023.1"/>
</dbReference>
<keyword evidence="1" id="KW-0472">Membrane</keyword>
<sequence>MSRYSKRDRQIETPDQISRDSTKERIEMFFCLMPIFGLIPSAIALVRQRSSRKVRDVSQVAIALMLTWAIAYGAMGGVPTEGATLQVTSELIKATLSSGYFALCMYLMYRLYRHQAIALPWLRVMSEIKESRSIKRDQKPDN</sequence>
<comment type="caution">
    <text evidence="2">The sequence shown here is derived from an EMBL/GenBank/DDBJ whole genome shotgun (WGS) entry which is preliminary data.</text>
</comment>
<feature type="transmembrane region" description="Helical" evidence="1">
    <location>
        <begin position="91"/>
        <end position="109"/>
    </location>
</feature>
<evidence type="ECO:0000256" key="1">
    <source>
        <dbReference type="SAM" id="Phobius"/>
    </source>
</evidence>